<reference evidence="5 6" key="1">
    <citation type="journal article" date="2017" name="Curr. Biol.">
        <title>The Evolution of Venom by Co-option of Single-Copy Genes.</title>
        <authorList>
            <person name="Martinson E.O."/>
            <person name="Mrinalini"/>
            <person name="Kelkar Y.D."/>
            <person name="Chang C.H."/>
            <person name="Werren J.H."/>
        </authorList>
    </citation>
    <scope>NUCLEOTIDE SEQUENCE [LARGE SCALE GENOMIC DNA]</scope>
    <source>
        <strain evidence="5 6">Alberta</strain>
        <tissue evidence="5">Whole body</tissue>
    </source>
</reference>
<feature type="domain" description="Kazal-like" evidence="4">
    <location>
        <begin position="68"/>
        <end position="115"/>
    </location>
</feature>
<sequence>MHLTVSSLEPSSSRSRRDRGVLVLNKKKMFILSTMARINTFIVLCVSLMCCAFLVDATVIRFRNRQEAIANKECDCLSTYEFKPICGSDGRSYPNVATLNCANECQRTILVACMMFMHVSAFTDEAGNNCPCATTDDLRWVCGSDGVSYPNAAHLNCENKCKRSNIELKHEGKC</sequence>
<dbReference type="EMBL" id="NNAY01000775">
    <property type="protein sequence ID" value="OXU26586.1"/>
    <property type="molecule type" value="Genomic_DNA"/>
</dbReference>
<evidence type="ECO:0000256" key="1">
    <source>
        <dbReference type="ARBA" id="ARBA00004613"/>
    </source>
</evidence>
<dbReference type="InterPro" id="IPR002350">
    <property type="entry name" value="Kazal_dom"/>
</dbReference>
<dbReference type="GO" id="GO:0004867">
    <property type="term" value="F:serine-type endopeptidase inhibitor activity"/>
    <property type="evidence" value="ECO:0007669"/>
    <property type="project" value="InterPro"/>
</dbReference>
<dbReference type="OrthoDB" id="88467at2759"/>
<dbReference type="SUPFAM" id="SSF100895">
    <property type="entry name" value="Kazal-type serine protease inhibitors"/>
    <property type="match status" value="2"/>
</dbReference>
<dbReference type="PANTHER" id="PTHR21179">
    <property type="entry name" value="SERINE-TYPE ENDOPEPTIDASE INHIBITOR"/>
    <property type="match status" value="1"/>
</dbReference>
<keyword evidence="3" id="KW-1015">Disulfide bond</keyword>
<dbReference type="GO" id="GO:0005576">
    <property type="term" value="C:extracellular region"/>
    <property type="evidence" value="ECO:0007669"/>
    <property type="project" value="UniProtKB-SubCell"/>
</dbReference>
<accession>A0A232F6W2</accession>
<organism evidence="5 6">
    <name type="scientific">Trichomalopsis sarcophagae</name>
    <dbReference type="NCBI Taxonomy" id="543379"/>
    <lineage>
        <taxon>Eukaryota</taxon>
        <taxon>Metazoa</taxon>
        <taxon>Ecdysozoa</taxon>
        <taxon>Arthropoda</taxon>
        <taxon>Hexapoda</taxon>
        <taxon>Insecta</taxon>
        <taxon>Pterygota</taxon>
        <taxon>Neoptera</taxon>
        <taxon>Endopterygota</taxon>
        <taxon>Hymenoptera</taxon>
        <taxon>Apocrita</taxon>
        <taxon>Proctotrupomorpha</taxon>
        <taxon>Chalcidoidea</taxon>
        <taxon>Pteromalidae</taxon>
        <taxon>Pteromalinae</taxon>
        <taxon>Trichomalopsis</taxon>
    </lineage>
</organism>
<name>A0A232F6W2_9HYME</name>
<comment type="caution">
    <text evidence="5">The sequence shown here is derived from an EMBL/GenBank/DDBJ whole genome shotgun (WGS) entry which is preliminary data.</text>
</comment>
<feature type="domain" description="Kazal-like" evidence="4">
    <location>
        <begin position="124"/>
        <end position="174"/>
    </location>
</feature>
<dbReference type="PROSITE" id="PS51465">
    <property type="entry name" value="KAZAL_2"/>
    <property type="match status" value="2"/>
</dbReference>
<gene>
    <name evidence="5" type="ORF">TSAR_012024</name>
</gene>
<evidence type="ECO:0000256" key="2">
    <source>
        <dbReference type="ARBA" id="ARBA00022525"/>
    </source>
</evidence>
<dbReference type="Pfam" id="PF07648">
    <property type="entry name" value="Kazal_2"/>
    <property type="match status" value="2"/>
</dbReference>
<evidence type="ECO:0000313" key="6">
    <source>
        <dbReference type="Proteomes" id="UP000215335"/>
    </source>
</evidence>
<evidence type="ECO:0000313" key="5">
    <source>
        <dbReference type="EMBL" id="OXU26586.1"/>
    </source>
</evidence>
<dbReference type="Gene3D" id="3.30.60.30">
    <property type="match status" value="2"/>
</dbReference>
<comment type="subcellular location">
    <subcellularLocation>
        <location evidence="1">Secreted</location>
    </subcellularLocation>
</comment>
<keyword evidence="2" id="KW-0964">Secreted</keyword>
<dbReference type="AlphaFoldDB" id="A0A232F6W2"/>
<dbReference type="InterPro" id="IPR039932">
    <property type="entry name" value="Spink4-like"/>
</dbReference>
<dbReference type="CDD" id="cd00104">
    <property type="entry name" value="KAZAL_FS"/>
    <property type="match status" value="1"/>
</dbReference>
<protein>
    <recommendedName>
        <fullName evidence="4">Kazal-like domain-containing protein</fullName>
    </recommendedName>
</protein>
<dbReference type="SMART" id="SM00280">
    <property type="entry name" value="KAZAL"/>
    <property type="match status" value="2"/>
</dbReference>
<evidence type="ECO:0000259" key="4">
    <source>
        <dbReference type="PROSITE" id="PS51465"/>
    </source>
</evidence>
<dbReference type="InterPro" id="IPR036058">
    <property type="entry name" value="Kazal_dom_sf"/>
</dbReference>
<evidence type="ECO:0000256" key="3">
    <source>
        <dbReference type="ARBA" id="ARBA00023157"/>
    </source>
</evidence>
<dbReference type="PANTHER" id="PTHR21179:SF0">
    <property type="entry name" value="SERINE PROTEASE INHIBITOR KAZAL-TYPE 4"/>
    <property type="match status" value="1"/>
</dbReference>
<proteinExistence type="predicted"/>
<dbReference type="Proteomes" id="UP000215335">
    <property type="component" value="Unassembled WGS sequence"/>
</dbReference>
<keyword evidence="6" id="KW-1185">Reference proteome</keyword>